<dbReference type="Gene3D" id="3.40.50.720">
    <property type="entry name" value="NAD(P)-binding Rossmann-like Domain"/>
    <property type="match status" value="1"/>
</dbReference>
<dbReference type="AlphaFoldDB" id="A0A7V0XEX8"/>
<dbReference type="InterPro" id="IPR001509">
    <property type="entry name" value="Epimerase_deHydtase"/>
</dbReference>
<dbReference type="InterPro" id="IPR005886">
    <property type="entry name" value="UDP_G4E"/>
</dbReference>
<comment type="caution">
    <text evidence="12">The sequence shown here is derived from an EMBL/GenBank/DDBJ whole genome shotgun (WGS) entry which is preliminary data.</text>
</comment>
<dbReference type="GO" id="GO:0033499">
    <property type="term" value="P:galactose catabolic process via UDP-galactose, Leloir pathway"/>
    <property type="evidence" value="ECO:0007669"/>
    <property type="project" value="TreeGrafter"/>
</dbReference>
<dbReference type="InterPro" id="IPR036291">
    <property type="entry name" value="NAD(P)-bd_dom_sf"/>
</dbReference>
<evidence type="ECO:0000259" key="11">
    <source>
        <dbReference type="Pfam" id="PF01370"/>
    </source>
</evidence>
<dbReference type="CDD" id="cd05247">
    <property type="entry name" value="UDP_G4E_1_SDR_e"/>
    <property type="match status" value="1"/>
</dbReference>
<comment type="catalytic activity">
    <reaction evidence="1 10">
        <text>UDP-alpha-D-glucose = UDP-alpha-D-galactose</text>
        <dbReference type="Rhea" id="RHEA:22168"/>
        <dbReference type="ChEBI" id="CHEBI:58885"/>
        <dbReference type="ChEBI" id="CHEBI:66914"/>
        <dbReference type="EC" id="5.1.3.2"/>
    </reaction>
</comment>
<keyword evidence="8 10" id="KW-0413">Isomerase</keyword>
<organism evidence="12">
    <name type="scientific">candidate division WOR-3 bacterium</name>
    <dbReference type="NCBI Taxonomy" id="2052148"/>
    <lineage>
        <taxon>Bacteria</taxon>
        <taxon>Bacteria division WOR-3</taxon>
    </lineage>
</organism>
<dbReference type="PANTHER" id="PTHR43725:SF53">
    <property type="entry name" value="UDP-ARABINOSE 4-EPIMERASE 1"/>
    <property type="match status" value="1"/>
</dbReference>
<dbReference type="Gene3D" id="3.90.25.10">
    <property type="entry name" value="UDP-galactose 4-epimerase, domain 1"/>
    <property type="match status" value="1"/>
</dbReference>
<evidence type="ECO:0000313" key="12">
    <source>
        <dbReference type="EMBL" id="HDQ99111.1"/>
    </source>
</evidence>
<comment type="similarity">
    <text evidence="4 10">Belongs to the NAD(P)-dependent epimerase/dehydratase family.</text>
</comment>
<dbReference type="GO" id="GO:0003978">
    <property type="term" value="F:UDP-glucose 4-epimerase activity"/>
    <property type="evidence" value="ECO:0007669"/>
    <property type="project" value="UniProtKB-UniRule"/>
</dbReference>
<evidence type="ECO:0000256" key="8">
    <source>
        <dbReference type="ARBA" id="ARBA00023235"/>
    </source>
</evidence>
<dbReference type="UniPathway" id="UPA00214"/>
<keyword evidence="9 10" id="KW-0119">Carbohydrate metabolism</keyword>
<evidence type="ECO:0000256" key="1">
    <source>
        <dbReference type="ARBA" id="ARBA00000083"/>
    </source>
</evidence>
<comment type="pathway">
    <text evidence="3 10">Carbohydrate metabolism; galactose metabolism.</text>
</comment>
<reference evidence="12" key="1">
    <citation type="journal article" date="2020" name="mSystems">
        <title>Genome- and Community-Level Interaction Insights into Carbon Utilization and Element Cycling Functions of Hydrothermarchaeota in Hydrothermal Sediment.</title>
        <authorList>
            <person name="Zhou Z."/>
            <person name="Liu Y."/>
            <person name="Xu W."/>
            <person name="Pan J."/>
            <person name="Luo Z.H."/>
            <person name="Li M."/>
        </authorList>
    </citation>
    <scope>NUCLEOTIDE SEQUENCE [LARGE SCALE GENOMIC DNA]</scope>
    <source>
        <strain evidence="12">SpSt-1182</strain>
    </source>
</reference>
<dbReference type="SUPFAM" id="SSF51735">
    <property type="entry name" value="NAD(P)-binding Rossmann-fold domains"/>
    <property type="match status" value="1"/>
</dbReference>
<dbReference type="EC" id="5.1.3.2" evidence="5 10"/>
<evidence type="ECO:0000256" key="6">
    <source>
        <dbReference type="ARBA" id="ARBA00018569"/>
    </source>
</evidence>
<evidence type="ECO:0000256" key="4">
    <source>
        <dbReference type="ARBA" id="ARBA00007637"/>
    </source>
</evidence>
<sequence length="325" mass="35684">MKTLVTGGAGYIGSVTTRLLLEAGHEVTVYDSLAQGHRAAVSDGARLIVADLGDADRLDRAFRAGRFEAVLHFAGLIRVPESVEDPARYFDHNVARGINLLNACARHDVGRFVFSSTAAVYGAPDKVPITEDAPLLPASPYGDTKRVFEELLLSYERACGLRTARLRYFNVCGAHAGLGEDHRPESHLIPLILFAALGREREFHIFGDDYDTRDGTCVRDYLHVADLGRAHLLALDALDRGGLLYNLGSGAGYTVREVFAAAEEVLGRKLPCKVSPRRPGDPPALIASSARIERELGWRREKDDIKQMIADAWEFHRAHPTGYPD</sequence>
<keyword evidence="7 10" id="KW-0520">NAD</keyword>
<feature type="domain" description="NAD-dependent epimerase/dehydratase" evidence="11">
    <location>
        <begin position="4"/>
        <end position="248"/>
    </location>
</feature>
<evidence type="ECO:0000256" key="2">
    <source>
        <dbReference type="ARBA" id="ARBA00001911"/>
    </source>
</evidence>
<evidence type="ECO:0000256" key="7">
    <source>
        <dbReference type="ARBA" id="ARBA00023027"/>
    </source>
</evidence>
<evidence type="ECO:0000256" key="5">
    <source>
        <dbReference type="ARBA" id="ARBA00013189"/>
    </source>
</evidence>
<dbReference type="Proteomes" id="UP000885672">
    <property type="component" value="Unassembled WGS sequence"/>
</dbReference>
<protein>
    <recommendedName>
        <fullName evidence="6 10">UDP-glucose 4-epimerase</fullName>
        <ecNumber evidence="5 10">5.1.3.2</ecNumber>
    </recommendedName>
</protein>
<proteinExistence type="inferred from homology"/>
<comment type="subunit">
    <text evidence="10">Homodimer.</text>
</comment>
<comment type="cofactor">
    <cofactor evidence="2 10">
        <name>NAD(+)</name>
        <dbReference type="ChEBI" id="CHEBI:57540"/>
    </cofactor>
</comment>
<dbReference type="EMBL" id="DSBX01000089">
    <property type="protein sequence ID" value="HDQ99111.1"/>
    <property type="molecule type" value="Genomic_DNA"/>
</dbReference>
<dbReference type="Pfam" id="PF01370">
    <property type="entry name" value="Epimerase"/>
    <property type="match status" value="1"/>
</dbReference>
<accession>A0A7V0XEX8</accession>
<dbReference type="NCBIfam" id="TIGR01179">
    <property type="entry name" value="galE"/>
    <property type="match status" value="1"/>
</dbReference>
<evidence type="ECO:0000256" key="9">
    <source>
        <dbReference type="ARBA" id="ARBA00023277"/>
    </source>
</evidence>
<evidence type="ECO:0000256" key="3">
    <source>
        <dbReference type="ARBA" id="ARBA00004947"/>
    </source>
</evidence>
<name>A0A7V0XEX8_UNCW3</name>
<evidence type="ECO:0000256" key="10">
    <source>
        <dbReference type="RuleBase" id="RU366046"/>
    </source>
</evidence>
<dbReference type="PANTHER" id="PTHR43725">
    <property type="entry name" value="UDP-GLUCOSE 4-EPIMERASE"/>
    <property type="match status" value="1"/>
</dbReference>
<gene>
    <name evidence="12" type="primary">galE</name>
    <name evidence="12" type="ORF">ENN51_02340</name>
</gene>